<proteinExistence type="predicted"/>
<comment type="subcellular location">
    <subcellularLocation>
        <location evidence="1">Endoplasmic reticulum lumen</location>
    </subcellularLocation>
</comment>
<dbReference type="EMBL" id="JBJUIK010000007">
    <property type="protein sequence ID" value="KAL3524148.1"/>
    <property type="molecule type" value="Genomic_DNA"/>
</dbReference>
<evidence type="ECO:0000256" key="4">
    <source>
        <dbReference type="SAM" id="Phobius"/>
    </source>
</evidence>
<dbReference type="SUPFAM" id="SSF53067">
    <property type="entry name" value="Actin-like ATPase domain"/>
    <property type="match status" value="1"/>
</dbReference>
<protein>
    <submittedName>
        <fullName evidence="5">Uncharacterized protein</fullName>
    </submittedName>
</protein>
<organism evidence="5 6">
    <name type="scientific">Cinchona calisaya</name>
    <dbReference type="NCBI Taxonomy" id="153742"/>
    <lineage>
        <taxon>Eukaryota</taxon>
        <taxon>Viridiplantae</taxon>
        <taxon>Streptophyta</taxon>
        <taxon>Embryophyta</taxon>
        <taxon>Tracheophyta</taxon>
        <taxon>Spermatophyta</taxon>
        <taxon>Magnoliopsida</taxon>
        <taxon>eudicotyledons</taxon>
        <taxon>Gunneridae</taxon>
        <taxon>Pentapetalae</taxon>
        <taxon>asterids</taxon>
        <taxon>lamiids</taxon>
        <taxon>Gentianales</taxon>
        <taxon>Rubiaceae</taxon>
        <taxon>Cinchonoideae</taxon>
        <taxon>Cinchoneae</taxon>
        <taxon>Cinchona</taxon>
    </lineage>
</organism>
<keyword evidence="6" id="KW-1185">Reference proteome</keyword>
<dbReference type="InterPro" id="IPR013126">
    <property type="entry name" value="Hsp_70_fam"/>
</dbReference>
<sequence>MEVRPRSTTWRGQQRSTTWLLGFRRYISITSVIAVELWAVRDGLQIAWEKAIAILTCLAFLKRAWTVWIKQVYRELNQVADCRAKNAMQQLEPFVMHVIAPSYVQQCLFLDVHGLPILRRVGESISDVHELSIPKCARKFVLSASCATRFENNEIQREMKGVPYKIVNKDGKSKMEVNIRDGDINVFRPEEIGATVITKMKESADTYLGKKIKDVIVTVPVGWKKSLNVSKTNKNMF</sequence>
<dbReference type="FunFam" id="3.30.30.30:FF:000005">
    <property type="entry name" value="Heat shock protein ssb1"/>
    <property type="match status" value="1"/>
</dbReference>
<dbReference type="PANTHER" id="PTHR19375">
    <property type="entry name" value="HEAT SHOCK PROTEIN 70KDA"/>
    <property type="match status" value="1"/>
</dbReference>
<keyword evidence="4" id="KW-1133">Transmembrane helix</keyword>
<evidence type="ECO:0000256" key="1">
    <source>
        <dbReference type="ARBA" id="ARBA00004319"/>
    </source>
</evidence>
<dbReference type="AlphaFoldDB" id="A0ABD3A350"/>
<dbReference type="InterPro" id="IPR043129">
    <property type="entry name" value="ATPase_NBD"/>
</dbReference>
<evidence type="ECO:0000313" key="6">
    <source>
        <dbReference type="Proteomes" id="UP001630127"/>
    </source>
</evidence>
<keyword evidence="2" id="KW-0547">Nucleotide-binding</keyword>
<comment type="caution">
    <text evidence="5">The sequence shown here is derived from an EMBL/GenBank/DDBJ whole genome shotgun (WGS) entry which is preliminary data.</text>
</comment>
<evidence type="ECO:0000256" key="3">
    <source>
        <dbReference type="ARBA" id="ARBA00022840"/>
    </source>
</evidence>
<evidence type="ECO:0000313" key="5">
    <source>
        <dbReference type="EMBL" id="KAL3524148.1"/>
    </source>
</evidence>
<dbReference type="InterPro" id="IPR044730">
    <property type="entry name" value="RNase_H-like_dom_plant"/>
</dbReference>
<dbReference type="GO" id="GO:0005788">
    <property type="term" value="C:endoplasmic reticulum lumen"/>
    <property type="evidence" value="ECO:0007669"/>
    <property type="project" value="UniProtKB-SubCell"/>
</dbReference>
<dbReference type="CDD" id="cd06222">
    <property type="entry name" value="RNase_H_like"/>
    <property type="match status" value="1"/>
</dbReference>
<keyword evidence="3" id="KW-0067">ATP-binding</keyword>
<evidence type="ECO:0000256" key="2">
    <source>
        <dbReference type="ARBA" id="ARBA00022741"/>
    </source>
</evidence>
<accession>A0ABD3A350</accession>
<dbReference type="GO" id="GO:0005524">
    <property type="term" value="F:ATP binding"/>
    <property type="evidence" value="ECO:0007669"/>
    <property type="project" value="UniProtKB-KW"/>
</dbReference>
<dbReference type="Pfam" id="PF00012">
    <property type="entry name" value="HSP70"/>
    <property type="match status" value="1"/>
</dbReference>
<gene>
    <name evidence="5" type="ORF">ACH5RR_016982</name>
</gene>
<name>A0ABD3A350_9GENT</name>
<keyword evidence="4" id="KW-0812">Transmembrane</keyword>
<keyword evidence="4" id="KW-0472">Membrane</keyword>
<feature type="transmembrane region" description="Helical" evidence="4">
    <location>
        <begin position="21"/>
        <end position="40"/>
    </location>
</feature>
<dbReference type="Proteomes" id="UP001630127">
    <property type="component" value="Unassembled WGS sequence"/>
</dbReference>
<reference evidence="5 6" key="1">
    <citation type="submission" date="2024-11" db="EMBL/GenBank/DDBJ databases">
        <title>A near-complete genome assembly of Cinchona calisaya.</title>
        <authorList>
            <person name="Lian D.C."/>
            <person name="Zhao X.W."/>
            <person name="Wei L."/>
        </authorList>
    </citation>
    <scope>NUCLEOTIDE SEQUENCE [LARGE SCALE GENOMIC DNA]</scope>
    <source>
        <tissue evidence="5">Nenye</tissue>
    </source>
</reference>
<dbReference type="Gene3D" id="3.30.420.40">
    <property type="match status" value="1"/>
</dbReference>